<feature type="region of interest" description="Disordered" evidence="6">
    <location>
        <begin position="430"/>
        <end position="736"/>
    </location>
</feature>
<gene>
    <name evidence="8" type="ORF">Tdes44962_MAKER00762</name>
</gene>
<dbReference type="Pfam" id="PF10341">
    <property type="entry name" value="TPP1"/>
    <property type="match status" value="1"/>
</dbReference>
<organism evidence="8 9">
    <name type="scientific">Teratosphaeria destructans</name>
    <dbReference type="NCBI Taxonomy" id="418781"/>
    <lineage>
        <taxon>Eukaryota</taxon>
        <taxon>Fungi</taxon>
        <taxon>Dikarya</taxon>
        <taxon>Ascomycota</taxon>
        <taxon>Pezizomycotina</taxon>
        <taxon>Dothideomycetes</taxon>
        <taxon>Dothideomycetidae</taxon>
        <taxon>Mycosphaerellales</taxon>
        <taxon>Teratosphaeriaceae</taxon>
        <taxon>Teratosphaeria</taxon>
    </lineage>
</organism>
<keyword evidence="3" id="KW-0158">Chromosome</keyword>
<sequence>MAKSITPWLGDFLAAELQAAVSWKEALTAAPKIKQDPDCRFSDDGSNLRSLVTEQQLVGASKVQLLRVVSASSPAVVVISDGATSISCILSENAVRKLEDEFEAKLALDHKGDILSLRAFTVISTPFGPLDRQIQFFIDDLRYEYSLRKVIGKSQSAQINRVIAPLLNRVRELWDQRYMDAAEEYDADHDVSTSASPGRVAGVPSPRNGQREQRPISDPTKSNPRSQHASTSKSSPRTNGIEHTQTQLRAATQVLPTLRRNAGPSLARDGFEVAAGVNLAQPQGAAVPSVKVAKAPPVAVRTDVLNLLLPQQSAKSGAQSSTNEQTEILPRRPPSTNARKPTPASELEISPVVAITQEPRSSTKRKRSSTREQAPVPCGRRNIPKPQRDLLEKESSWYPALPGRQFPCPNVPIELLKIWNANVPQAAIEASQRSQAVRQTQSSQASQQHSKPAHGSSDASASDSESSEDSDIPYEWDPSPVAQRHVEALPEDSSAPSPSIQQPAIHQGLERPEPRANPPTQQNAKMPYNAASGQSIGYRRHRYNGSASNASQRSYDGNRPDRSSTKRMERRSQSPGSTKSRHFAPEDSSGRFSRPNSRPSSSATTSQAGSLIKPVTPSSGKRLSGGPQPPPGGRSDSYRNSSRPAARIRDFRDDARYTTGAHMQQLPIRSPDKADSAATRQPPLRSSGTETVIKGTQFSGRGDDMEMDVPRPLGDRVQAHRQRRREYLGGAQRRKW</sequence>
<name>A0A9W7SM29_9PEZI</name>
<feature type="compositionally biased region" description="Acidic residues" evidence="6">
    <location>
        <begin position="465"/>
        <end position="474"/>
    </location>
</feature>
<feature type="region of interest" description="Disordered" evidence="6">
    <location>
        <begin position="185"/>
        <end position="242"/>
    </location>
</feature>
<evidence type="ECO:0000256" key="2">
    <source>
        <dbReference type="ARBA" id="ARBA00004574"/>
    </source>
</evidence>
<feature type="compositionally biased region" description="Polar residues" evidence="6">
    <location>
        <begin position="219"/>
        <end position="242"/>
    </location>
</feature>
<protein>
    <submittedName>
        <fullName evidence="8">Shelterin complex subunit, TPP1/ACD</fullName>
    </submittedName>
</protein>
<dbReference type="GO" id="GO:0042162">
    <property type="term" value="F:telomeric DNA binding"/>
    <property type="evidence" value="ECO:0007669"/>
    <property type="project" value="InterPro"/>
</dbReference>
<evidence type="ECO:0000313" key="9">
    <source>
        <dbReference type="Proteomes" id="UP001138500"/>
    </source>
</evidence>
<proteinExistence type="predicted"/>
<feature type="compositionally biased region" description="Polar residues" evidence="6">
    <location>
        <begin position="545"/>
        <end position="555"/>
    </location>
</feature>
<keyword evidence="4" id="KW-0779">Telomere</keyword>
<feature type="region of interest" description="Disordered" evidence="6">
    <location>
        <begin position="311"/>
        <end position="388"/>
    </location>
</feature>
<comment type="caution">
    <text evidence="8">The sequence shown here is derived from an EMBL/GenBank/DDBJ whole genome shotgun (WGS) entry which is preliminary data.</text>
</comment>
<evidence type="ECO:0000259" key="7">
    <source>
        <dbReference type="Pfam" id="PF10341"/>
    </source>
</evidence>
<feature type="compositionally biased region" description="Polar residues" evidence="6">
    <location>
        <begin position="684"/>
        <end position="699"/>
    </location>
</feature>
<dbReference type="OrthoDB" id="3538943at2759"/>
<feature type="compositionally biased region" description="Basic and acidic residues" evidence="6">
    <location>
        <begin position="556"/>
        <end position="572"/>
    </location>
</feature>
<keyword evidence="9" id="KW-1185">Reference proteome</keyword>
<keyword evidence="5" id="KW-0539">Nucleus</keyword>
<feature type="compositionally biased region" description="Basic and acidic residues" evidence="6">
    <location>
        <begin position="647"/>
        <end position="656"/>
    </location>
</feature>
<evidence type="ECO:0000256" key="4">
    <source>
        <dbReference type="ARBA" id="ARBA00022895"/>
    </source>
</evidence>
<feature type="compositionally biased region" description="Polar residues" evidence="6">
    <location>
        <begin position="311"/>
        <end position="326"/>
    </location>
</feature>
<feature type="compositionally biased region" description="Low complexity" evidence="6">
    <location>
        <begin position="430"/>
        <end position="464"/>
    </location>
</feature>
<dbReference type="InterPro" id="IPR019437">
    <property type="entry name" value="TPP1/Est3"/>
</dbReference>
<reference evidence="8 9" key="2">
    <citation type="journal article" date="2021" name="Curr. Genet.">
        <title>Genetic response to nitrogen starvation in the aggressive Eucalyptus foliar pathogen Teratosphaeria destructans.</title>
        <authorList>
            <person name="Havenga M."/>
            <person name="Wingfield B.D."/>
            <person name="Wingfield M.J."/>
            <person name="Dreyer L.L."/>
            <person name="Roets F."/>
            <person name="Aylward J."/>
        </authorList>
    </citation>
    <scope>NUCLEOTIDE SEQUENCE [LARGE SCALE GENOMIC DNA]</scope>
    <source>
        <strain evidence="8">CMW44962</strain>
    </source>
</reference>
<feature type="domain" description="Shelterin complex subunit TPP1/Est3" evidence="7">
    <location>
        <begin position="6"/>
        <end position="170"/>
    </location>
</feature>
<evidence type="ECO:0000256" key="1">
    <source>
        <dbReference type="ARBA" id="ARBA00004123"/>
    </source>
</evidence>
<evidence type="ECO:0000256" key="3">
    <source>
        <dbReference type="ARBA" id="ARBA00022454"/>
    </source>
</evidence>
<dbReference type="GO" id="GO:0007004">
    <property type="term" value="P:telomere maintenance via telomerase"/>
    <property type="evidence" value="ECO:0007669"/>
    <property type="project" value="InterPro"/>
</dbReference>
<dbReference type="EMBL" id="RIBY02002200">
    <property type="protein sequence ID" value="KAH9822934.1"/>
    <property type="molecule type" value="Genomic_DNA"/>
</dbReference>
<feature type="compositionally biased region" description="Low complexity" evidence="6">
    <location>
        <begin position="493"/>
        <end position="505"/>
    </location>
</feature>
<evidence type="ECO:0000313" key="8">
    <source>
        <dbReference type="EMBL" id="KAH9822934.1"/>
    </source>
</evidence>
<feature type="compositionally biased region" description="Low complexity" evidence="6">
    <location>
        <begin position="590"/>
        <end position="606"/>
    </location>
</feature>
<accession>A0A9W7SM29</accession>
<evidence type="ECO:0000256" key="6">
    <source>
        <dbReference type="SAM" id="MobiDB-lite"/>
    </source>
</evidence>
<dbReference type="GO" id="GO:0005697">
    <property type="term" value="C:telomerase holoenzyme complex"/>
    <property type="evidence" value="ECO:0007669"/>
    <property type="project" value="InterPro"/>
</dbReference>
<dbReference type="GO" id="GO:0000781">
    <property type="term" value="C:chromosome, telomeric region"/>
    <property type="evidence" value="ECO:0007669"/>
    <property type="project" value="UniProtKB-SubCell"/>
</dbReference>
<dbReference type="Proteomes" id="UP001138500">
    <property type="component" value="Unassembled WGS sequence"/>
</dbReference>
<evidence type="ECO:0000256" key="5">
    <source>
        <dbReference type="ARBA" id="ARBA00023242"/>
    </source>
</evidence>
<dbReference type="AlphaFoldDB" id="A0A9W7SM29"/>
<comment type="subcellular location">
    <subcellularLocation>
        <location evidence="2">Chromosome</location>
        <location evidence="2">Telomere</location>
    </subcellularLocation>
    <subcellularLocation>
        <location evidence="1">Nucleus</location>
    </subcellularLocation>
</comment>
<reference evidence="8 9" key="1">
    <citation type="journal article" date="2018" name="IMA Fungus">
        <title>IMA Genome-F 10: Nine draft genome sequences of Claviceps purpurea s.lat., including C. arundinis, C. humidiphila, and C. cf. spartinae, pseudomolecules for the pitch canker pathogen Fusarium circinatum, draft genome of Davidsoniella eucalypti, Grosmannia galeiformis, Quambalaria eucalypti, and Teratosphaeria destructans.</title>
        <authorList>
            <person name="Wingfield B.D."/>
            <person name="Liu M."/>
            <person name="Nguyen H.D."/>
            <person name="Lane F.A."/>
            <person name="Morgan S.W."/>
            <person name="De Vos L."/>
            <person name="Wilken P.M."/>
            <person name="Duong T.A."/>
            <person name="Aylward J."/>
            <person name="Coetzee M.P."/>
            <person name="Dadej K."/>
            <person name="De Beer Z.W."/>
            <person name="Findlay W."/>
            <person name="Havenga M."/>
            <person name="Kolarik M."/>
            <person name="Menzies J.G."/>
            <person name="Naidoo K."/>
            <person name="Pochopski O."/>
            <person name="Shoukouhi P."/>
            <person name="Santana Q.C."/>
            <person name="Seifert K.A."/>
            <person name="Soal N."/>
            <person name="Steenkamp E.T."/>
            <person name="Tatham C.T."/>
            <person name="van der Nest M.A."/>
            <person name="Wingfield M.J."/>
        </authorList>
    </citation>
    <scope>NUCLEOTIDE SEQUENCE [LARGE SCALE GENOMIC DNA]</scope>
    <source>
        <strain evidence="8">CMW44962</strain>
    </source>
</reference>